<sequence>MEIAWSRVPRLPSGRSVPSLPIFLLLSVLSGGARWAAHGCISAPPSLTSIPLICPRQLLAPNSFGPALFIQLLGTLFSFHSVSFSSHRFQNYRKVGFAPARPHMTVGDALPALLRLFPLTGRRQKQLSSNAAVQVFRRLLLALSWPGAVPVSLSSHSKMSGVHKRSRTDTLPYSDDVLLVPRRLLDINDWRHKVGDSRVQTFFRALPKLFQSLSHPVPLESVRDIRLTPGRVISPVVSFSSSMAIKYRALEIIQDIDRRLSTVPESPQVPPWPRFHPMANE</sequence>
<protein>
    <submittedName>
        <fullName evidence="2">Uncharacterized protein</fullName>
    </submittedName>
</protein>
<dbReference type="EMBL" id="JARJCW010000077">
    <property type="protein sequence ID" value="KAJ7197612.1"/>
    <property type="molecule type" value="Genomic_DNA"/>
</dbReference>
<comment type="caution">
    <text evidence="2">The sequence shown here is derived from an EMBL/GenBank/DDBJ whole genome shotgun (WGS) entry which is preliminary data.</text>
</comment>
<name>A0AAD6Y3N6_9AGAR</name>
<accession>A0AAD6Y3N6</accession>
<dbReference type="Proteomes" id="UP001219525">
    <property type="component" value="Unassembled WGS sequence"/>
</dbReference>
<feature type="signal peptide" evidence="1">
    <location>
        <begin position="1"/>
        <end position="35"/>
    </location>
</feature>
<evidence type="ECO:0000313" key="2">
    <source>
        <dbReference type="EMBL" id="KAJ7197612.1"/>
    </source>
</evidence>
<keyword evidence="3" id="KW-1185">Reference proteome</keyword>
<gene>
    <name evidence="2" type="ORF">GGX14DRAFT_574088</name>
</gene>
<organism evidence="2 3">
    <name type="scientific">Mycena pura</name>
    <dbReference type="NCBI Taxonomy" id="153505"/>
    <lineage>
        <taxon>Eukaryota</taxon>
        <taxon>Fungi</taxon>
        <taxon>Dikarya</taxon>
        <taxon>Basidiomycota</taxon>
        <taxon>Agaricomycotina</taxon>
        <taxon>Agaricomycetes</taxon>
        <taxon>Agaricomycetidae</taxon>
        <taxon>Agaricales</taxon>
        <taxon>Marasmiineae</taxon>
        <taxon>Mycenaceae</taxon>
        <taxon>Mycena</taxon>
    </lineage>
</organism>
<reference evidence="2" key="1">
    <citation type="submission" date="2023-03" db="EMBL/GenBank/DDBJ databases">
        <title>Massive genome expansion in bonnet fungi (Mycena s.s.) driven by repeated elements and novel gene families across ecological guilds.</title>
        <authorList>
            <consortium name="Lawrence Berkeley National Laboratory"/>
            <person name="Harder C.B."/>
            <person name="Miyauchi S."/>
            <person name="Viragh M."/>
            <person name="Kuo A."/>
            <person name="Thoen E."/>
            <person name="Andreopoulos B."/>
            <person name="Lu D."/>
            <person name="Skrede I."/>
            <person name="Drula E."/>
            <person name="Henrissat B."/>
            <person name="Morin E."/>
            <person name="Kohler A."/>
            <person name="Barry K."/>
            <person name="LaButti K."/>
            <person name="Morin E."/>
            <person name="Salamov A."/>
            <person name="Lipzen A."/>
            <person name="Mereny Z."/>
            <person name="Hegedus B."/>
            <person name="Baldrian P."/>
            <person name="Stursova M."/>
            <person name="Weitz H."/>
            <person name="Taylor A."/>
            <person name="Grigoriev I.V."/>
            <person name="Nagy L.G."/>
            <person name="Martin F."/>
            <person name="Kauserud H."/>
        </authorList>
    </citation>
    <scope>NUCLEOTIDE SEQUENCE</scope>
    <source>
        <strain evidence="2">9144</strain>
    </source>
</reference>
<feature type="chain" id="PRO_5042262863" evidence="1">
    <location>
        <begin position="36"/>
        <end position="281"/>
    </location>
</feature>
<dbReference type="AlphaFoldDB" id="A0AAD6Y3N6"/>
<evidence type="ECO:0000256" key="1">
    <source>
        <dbReference type="SAM" id="SignalP"/>
    </source>
</evidence>
<proteinExistence type="predicted"/>
<evidence type="ECO:0000313" key="3">
    <source>
        <dbReference type="Proteomes" id="UP001219525"/>
    </source>
</evidence>
<keyword evidence="1" id="KW-0732">Signal</keyword>